<dbReference type="GO" id="GO:0004674">
    <property type="term" value="F:protein serine/threonine kinase activity"/>
    <property type="evidence" value="ECO:0007669"/>
    <property type="project" value="UniProtKB-KW"/>
</dbReference>
<proteinExistence type="predicted"/>
<organism evidence="3 4">
    <name type="scientific">Streptomyces fuscichromogenes</name>
    <dbReference type="NCBI Taxonomy" id="1324013"/>
    <lineage>
        <taxon>Bacteria</taxon>
        <taxon>Bacillati</taxon>
        <taxon>Actinomycetota</taxon>
        <taxon>Actinomycetes</taxon>
        <taxon>Kitasatosporales</taxon>
        <taxon>Streptomycetaceae</taxon>
        <taxon>Streptomyces</taxon>
    </lineage>
</organism>
<keyword evidence="3" id="KW-0547">Nucleotide-binding</keyword>
<keyword evidence="4" id="KW-1185">Reference proteome</keyword>
<evidence type="ECO:0000313" key="3">
    <source>
        <dbReference type="EMBL" id="GGN16344.1"/>
    </source>
</evidence>
<keyword evidence="3" id="KW-0067">ATP-binding</keyword>
<comment type="caution">
    <text evidence="3">The sequence shown here is derived from an EMBL/GenBank/DDBJ whole genome shotgun (WGS) entry which is preliminary data.</text>
</comment>
<reference evidence="3" key="1">
    <citation type="journal article" date="2014" name="Int. J. Syst. Evol. Microbiol.">
        <title>Complete genome sequence of Corynebacterium casei LMG S-19264T (=DSM 44701T), isolated from a smear-ripened cheese.</title>
        <authorList>
            <consortium name="US DOE Joint Genome Institute (JGI-PGF)"/>
            <person name="Walter F."/>
            <person name="Albersmeier A."/>
            <person name="Kalinowski J."/>
            <person name="Ruckert C."/>
        </authorList>
    </citation>
    <scope>NUCLEOTIDE SEQUENCE</scope>
    <source>
        <strain evidence="3">CGMCC 4.7110</strain>
    </source>
</reference>
<keyword evidence="1" id="KW-0808">Transferase</keyword>
<dbReference type="GO" id="GO:0005524">
    <property type="term" value="F:ATP binding"/>
    <property type="evidence" value="ECO:0007669"/>
    <property type="project" value="UniProtKB-KW"/>
</dbReference>
<keyword evidence="1" id="KW-0418">Kinase</keyword>
<name>A0A917XEK7_9ACTN</name>
<reference evidence="3" key="2">
    <citation type="submission" date="2020-09" db="EMBL/GenBank/DDBJ databases">
        <authorList>
            <person name="Sun Q."/>
            <person name="Zhou Y."/>
        </authorList>
    </citation>
    <scope>NUCLEOTIDE SEQUENCE</scope>
    <source>
        <strain evidence="3">CGMCC 4.7110</strain>
    </source>
</reference>
<dbReference type="InterPro" id="IPR036890">
    <property type="entry name" value="HATPase_C_sf"/>
</dbReference>
<dbReference type="AlphaFoldDB" id="A0A917XEK7"/>
<dbReference type="CDD" id="cd16936">
    <property type="entry name" value="HATPase_RsbW-like"/>
    <property type="match status" value="1"/>
</dbReference>
<sequence>MIGVMGARRERRSEDLFSELDAYAHWFVAPDPSVGHFLTLTLFAECSSTGRIARDTTSVFLRGAVPDDVMYDAQLAVSELVGNVVNHAVPDRCRAHAGGARRIDVTFKLYPKWLFIGVADEDSTPPLLPMGDFYSPELVTEFSEAVLADTGRGLMLAQRMAAAVWWTPKHGGGKTVWCRFDLDDGVEFGLS</sequence>
<feature type="domain" description="Histidine kinase/HSP90-like ATPase" evidence="2">
    <location>
        <begin position="45"/>
        <end position="179"/>
    </location>
</feature>
<keyword evidence="1" id="KW-0723">Serine/threonine-protein kinase</keyword>
<evidence type="ECO:0000313" key="4">
    <source>
        <dbReference type="Proteomes" id="UP000653411"/>
    </source>
</evidence>
<dbReference type="EMBL" id="BMML01000009">
    <property type="protein sequence ID" value="GGN16344.1"/>
    <property type="molecule type" value="Genomic_DNA"/>
</dbReference>
<accession>A0A917XEK7</accession>
<dbReference type="PANTHER" id="PTHR35526">
    <property type="entry name" value="ANTI-SIGMA-F FACTOR RSBW-RELATED"/>
    <property type="match status" value="1"/>
</dbReference>
<evidence type="ECO:0000259" key="2">
    <source>
        <dbReference type="Pfam" id="PF13581"/>
    </source>
</evidence>
<protein>
    <submittedName>
        <fullName evidence="3">ATP-binding protein</fullName>
    </submittedName>
</protein>
<dbReference type="PANTHER" id="PTHR35526:SF3">
    <property type="entry name" value="ANTI-SIGMA-F FACTOR RSBW"/>
    <property type="match status" value="1"/>
</dbReference>
<dbReference type="Proteomes" id="UP000653411">
    <property type="component" value="Unassembled WGS sequence"/>
</dbReference>
<dbReference type="InterPro" id="IPR003594">
    <property type="entry name" value="HATPase_dom"/>
</dbReference>
<dbReference type="InterPro" id="IPR050267">
    <property type="entry name" value="Anti-sigma-factor_SerPK"/>
</dbReference>
<gene>
    <name evidence="3" type="ORF">GCM10011578_044780</name>
</gene>
<dbReference type="Pfam" id="PF13581">
    <property type="entry name" value="HATPase_c_2"/>
    <property type="match status" value="1"/>
</dbReference>
<dbReference type="Gene3D" id="3.30.565.10">
    <property type="entry name" value="Histidine kinase-like ATPase, C-terminal domain"/>
    <property type="match status" value="1"/>
</dbReference>
<evidence type="ECO:0000256" key="1">
    <source>
        <dbReference type="ARBA" id="ARBA00022527"/>
    </source>
</evidence>
<dbReference type="SUPFAM" id="SSF55874">
    <property type="entry name" value="ATPase domain of HSP90 chaperone/DNA topoisomerase II/histidine kinase"/>
    <property type="match status" value="1"/>
</dbReference>